<feature type="domain" description="Phosphoribosyltransferase" evidence="2">
    <location>
        <begin position="153"/>
        <end position="245"/>
    </location>
</feature>
<evidence type="ECO:0000259" key="2">
    <source>
        <dbReference type="Pfam" id="PF00156"/>
    </source>
</evidence>
<dbReference type="InterPro" id="IPR051910">
    <property type="entry name" value="ComF/GntX_DNA_util-trans"/>
</dbReference>
<dbReference type="CDD" id="cd06223">
    <property type="entry name" value="PRTases_typeI"/>
    <property type="match status" value="1"/>
</dbReference>
<dbReference type="KEGG" id="fwa:DCMF_15170"/>
<dbReference type="Pfam" id="PF18912">
    <property type="entry name" value="DZR_2"/>
    <property type="match status" value="1"/>
</dbReference>
<dbReference type="InterPro" id="IPR044005">
    <property type="entry name" value="DZR_2"/>
</dbReference>
<dbReference type="Proteomes" id="UP000323521">
    <property type="component" value="Chromosome"/>
</dbReference>
<dbReference type="EMBL" id="CP017634">
    <property type="protein sequence ID" value="ATW25935.1"/>
    <property type="molecule type" value="Genomic_DNA"/>
</dbReference>
<dbReference type="Pfam" id="PF00156">
    <property type="entry name" value="Pribosyltran"/>
    <property type="match status" value="1"/>
</dbReference>
<evidence type="ECO:0000313" key="5">
    <source>
        <dbReference type="Proteomes" id="UP000323521"/>
    </source>
</evidence>
<dbReference type="AlphaFoldDB" id="A0A3G1KUR6"/>
<keyword evidence="5" id="KW-1185">Reference proteome</keyword>
<dbReference type="PANTHER" id="PTHR47505:SF1">
    <property type="entry name" value="DNA UTILIZATION PROTEIN YHGH"/>
    <property type="match status" value="1"/>
</dbReference>
<feature type="domain" description="Double zinc ribbon" evidence="3">
    <location>
        <begin position="13"/>
        <end position="73"/>
    </location>
</feature>
<evidence type="ECO:0000256" key="1">
    <source>
        <dbReference type="ARBA" id="ARBA00008007"/>
    </source>
</evidence>
<proteinExistence type="inferred from homology"/>
<comment type="similarity">
    <text evidence="1">Belongs to the ComF/GntX family.</text>
</comment>
<dbReference type="InterPro" id="IPR029057">
    <property type="entry name" value="PRTase-like"/>
</dbReference>
<dbReference type="SUPFAM" id="SSF53271">
    <property type="entry name" value="PRTase-like"/>
    <property type="match status" value="1"/>
</dbReference>
<evidence type="ECO:0000313" key="4">
    <source>
        <dbReference type="EMBL" id="ATW25935.1"/>
    </source>
</evidence>
<dbReference type="Gene3D" id="3.40.50.2020">
    <property type="match status" value="1"/>
</dbReference>
<sequence>MLRLVCADWWRALLNLIFPNYRCFSCGQEGGLDGTGLCSQCWSRLEEMENKYPPCAHCASFVFETGSCCINCRQKKEYWFDGARAVFPYEGAMRDIIHQFKYHGVTKWAVPLGLLMLRTIERDARFHDVEVLAPVPLHIKRERSRGYNQSELLAREIGTGLKLPVVPDLLRRIVDTPSQTGLNRKARQENLGAAFVVKDVKAVTGKNILLVDDIYTTGATIETCSRILKIEGAKSVWVVTCAAGKSY</sequence>
<name>A0A3G1KUR6_FORW1</name>
<evidence type="ECO:0000259" key="3">
    <source>
        <dbReference type="Pfam" id="PF18912"/>
    </source>
</evidence>
<dbReference type="PANTHER" id="PTHR47505">
    <property type="entry name" value="DNA UTILIZATION PROTEIN YHGH"/>
    <property type="match status" value="1"/>
</dbReference>
<dbReference type="OrthoDB" id="9779910at2"/>
<protein>
    <recommendedName>
        <fullName evidence="6">ComF family protein</fullName>
    </recommendedName>
</protein>
<organism evidence="4 5">
    <name type="scientific">Formimonas warabiya</name>
    <dbReference type="NCBI Taxonomy" id="1761012"/>
    <lineage>
        <taxon>Bacteria</taxon>
        <taxon>Bacillati</taxon>
        <taxon>Bacillota</taxon>
        <taxon>Clostridia</taxon>
        <taxon>Eubacteriales</taxon>
        <taxon>Peptococcaceae</taxon>
        <taxon>Candidatus Formimonas</taxon>
    </lineage>
</organism>
<evidence type="ECO:0008006" key="6">
    <source>
        <dbReference type="Google" id="ProtNLM"/>
    </source>
</evidence>
<dbReference type="RefSeq" id="WP_148135200.1">
    <property type="nucleotide sequence ID" value="NZ_CP017634.1"/>
</dbReference>
<dbReference type="InterPro" id="IPR000836">
    <property type="entry name" value="PRTase_dom"/>
</dbReference>
<gene>
    <name evidence="4" type="ORF">DCMF_15170</name>
</gene>
<accession>A0A3G1KUR6</accession>
<reference evidence="4 5" key="1">
    <citation type="submission" date="2016-10" db="EMBL/GenBank/DDBJ databases">
        <title>Complete Genome Sequence of Peptococcaceae strain DCMF.</title>
        <authorList>
            <person name="Edwards R.J."/>
            <person name="Holland S.I."/>
            <person name="Deshpande N.P."/>
            <person name="Wong Y.K."/>
            <person name="Ertan H."/>
            <person name="Manefield M."/>
            <person name="Russell T.L."/>
            <person name="Lee M.J."/>
        </authorList>
    </citation>
    <scope>NUCLEOTIDE SEQUENCE [LARGE SCALE GENOMIC DNA]</scope>
    <source>
        <strain evidence="4 5">DCMF</strain>
    </source>
</reference>